<organism evidence="2 3">
    <name type="scientific">Blastomyces percursus</name>
    <dbReference type="NCBI Taxonomy" id="1658174"/>
    <lineage>
        <taxon>Eukaryota</taxon>
        <taxon>Fungi</taxon>
        <taxon>Dikarya</taxon>
        <taxon>Ascomycota</taxon>
        <taxon>Pezizomycotina</taxon>
        <taxon>Eurotiomycetes</taxon>
        <taxon>Eurotiomycetidae</taxon>
        <taxon>Onygenales</taxon>
        <taxon>Ajellomycetaceae</taxon>
        <taxon>Blastomyces</taxon>
    </lineage>
</organism>
<evidence type="ECO:0000313" key="2">
    <source>
        <dbReference type="EMBL" id="OJD12979.1"/>
    </source>
</evidence>
<comment type="caution">
    <text evidence="2">The sequence shown here is derived from an EMBL/GenBank/DDBJ whole genome shotgun (WGS) entry which is preliminary data.</text>
</comment>
<evidence type="ECO:0000313" key="3">
    <source>
        <dbReference type="Proteomes" id="UP000242791"/>
    </source>
</evidence>
<sequence length="81" mass="9070">MSWFIAHVELAKEVGSGRSGARHQTGTMEFMVIEVLLNVQSYRVPDDDDEFFNAWRHVRGCLSNTAPATKPPPRGIRRASA</sequence>
<dbReference type="VEuPathDB" id="FungiDB:ACJ73_09265"/>
<dbReference type="AlphaFoldDB" id="A0A1J9PYL1"/>
<proteinExistence type="predicted"/>
<evidence type="ECO:0000259" key="1">
    <source>
        <dbReference type="Pfam" id="PF17667"/>
    </source>
</evidence>
<reference evidence="2 3" key="1">
    <citation type="submission" date="2015-08" db="EMBL/GenBank/DDBJ databases">
        <title>Emmonsia species relationships and genome sequence.</title>
        <authorList>
            <person name="Cuomo C.A."/>
            <person name="Schwartz I.S."/>
            <person name="Kenyon C."/>
            <person name="De Hoog G.S."/>
            <person name="Govender N.P."/>
            <person name="Botha A."/>
            <person name="Moreno L."/>
            <person name="De Vries M."/>
            <person name="Munoz J.F."/>
            <person name="Stielow J.B."/>
        </authorList>
    </citation>
    <scope>NUCLEOTIDE SEQUENCE [LARGE SCALE GENOMIC DNA]</scope>
    <source>
        <strain evidence="2 3">EI222</strain>
    </source>
</reference>
<dbReference type="InterPro" id="IPR040976">
    <property type="entry name" value="Pkinase_fungal"/>
</dbReference>
<dbReference type="Proteomes" id="UP000242791">
    <property type="component" value="Unassembled WGS sequence"/>
</dbReference>
<feature type="non-terminal residue" evidence="2">
    <location>
        <position position="81"/>
    </location>
</feature>
<accession>A0A1J9PYL1</accession>
<dbReference type="Pfam" id="PF17667">
    <property type="entry name" value="Pkinase_fungal"/>
    <property type="match status" value="1"/>
</dbReference>
<dbReference type="OrthoDB" id="5584477at2759"/>
<protein>
    <recommendedName>
        <fullName evidence="1">Fungal-type protein kinase domain-containing protein</fullName>
    </recommendedName>
</protein>
<feature type="domain" description="Fungal-type protein kinase" evidence="1">
    <location>
        <begin position="3"/>
        <end position="50"/>
    </location>
</feature>
<gene>
    <name evidence="2" type="ORF">ACJ73_09265</name>
</gene>
<dbReference type="EMBL" id="LGTZ01002528">
    <property type="protein sequence ID" value="OJD12979.1"/>
    <property type="molecule type" value="Genomic_DNA"/>
</dbReference>
<name>A0A1J9PYL1_9EURO</name>
<keyword evidence="3" id="KW-1185">Reference proteome</keyword>